<keyword evidence="1" id="KW-0472">Membrane</keyword>
<gene>
    <name evidence="2" type="ORF">LX80_02867</name>
</gene>
<protein>
    <submittedName>
        <fullName evidence="2">Uncharacterized protein</fullName>
    </submittedName>
</protein>
<name>A0A2W7REQ3_9BACT</name>
<keyword evidence="3" id="KW-1185">Reference proteome</keyword>
<dbReference type="AlphaFoldDB" id="A0A2W7REQ3"/>
<evidence type="ECO:0000313" key="2">
    <source>
        <dbReference type="EMBL" id="PZX59393.1"/>
    </source>
</evidence>
<proteinExistence type="predicted"/>
<reference evidence="2 3" key="1">
    <citation type="submission" date="2018-06" db="EMBL/GenBank/DDBJ databases">
        <title>Genomic Encyclopedia of Archaeal and Bacterial Type Strains, Phase II (KMG-II): from individual species to whole genera.</title>
        <authorList>
            <person name="Goeker M."/>
        </authorList>
    </citation>
    <scope>NUCLEOTIDE SEQUENCE [LARGE SCALE GENOMIC DNA]</scope>
    <source>
        <strain evidence="2 3">DSM 23241</strain>
    </source>
</reference>
<keyword evidence="1" id="KW-1133">Transmembrane helix</keyword>
<feature type="transmembrane region" description="Helical" evidence="1">
    <location>
        <begin position="222"/>
        <end position="240"/>
    </location>
</feature>
<evidence type="ECO:0000313" key="3">
    <source>
        <dbReference type="Proteomes" id="UP000249720"/>
    </source>
</evidence>
<organism evidence="2 3">
    <name type="scientific">Hydrotalea sandarakina</name>
    <dbReference type="NCBI Taxonomy" id="1004304"/>
    <lineage>
        <taxon>Bacteria</taxon>
        <taxon>Pseudomonadati</taxon>
        <taxon>Bacteroidota</taxon>
        <taxon>Chitinophagia</taxon>
        <taxon>Chitinophagales</taxon>
        <taxon>Chitinophagaceae</taxon>
        <taxon>Hydrotalea</taxon>
    </lineage>
</organism>
<evidence type="ECO:0000256" key="1">
    <source>
        <dbReference type="SAM" id="Phobius"/>
    </source>
</evidence>
<accession>A0A2W7REQ3</accession>
<dbReference type="EMBL" id="QKZV01000027">
    <property type="protein sequence ID" value="PZX59393.1"/>
    <property type="molecule type" value="Genomic_DNA"/>
</dbReference>
<dbReference type="Proteomes" id="UP000249720">
    <property type="component" value="Unassembled WGS sequence"/>
</dbReference>
<comment type="caution">
    <text evidence="2">The sequence shown here is derived from an EMBL/GenBank/DDBJ whole genome shotgun (WGS) entry which is preliminary data.</text>
</comment>
<sequence length="339" mass="37777">MDTFHDIMKTLQKQNEIRQSALGLASIQNLAAAVAKQKQLYDFAGISGLTEIAKAYSKQIKPFSVTKNLIDESVLAKLSAIQKATETSPLANLSSTLAELARKNQIASNNLSAFATSQIYSSNNLTQIAKALSQTHLSKFNSIDVAIKGLSTAFLKDISYSHNWEDIKVAENANEAVKTVTDELLDSNKPITVNDLDNLKQSIVSELFGLLKKTKTEKGRQFLFDLITVIAFLLTLYGTYVQNTDKSNKEVIQETKKEIEKINKEFSDKIEYEIRKLNRTRTSRVKTSLFFSGHKGSKIIGKVKTGQQVTVIEVLHKYLLVSYLDKETNESKSGCLVLK</sequence>
<keyword evidence="1" id="KW-0812">Transmembrane</keyword>